<dbReference type="InterPro" id="IPR052514">
    <property type="entry name" value="SAM-dependent_MTase"/>
</dbReference>
<protein>
    <submittedName>
        <fullName evidence="2">FkbM family methyltransferase</fullName>
    </submittedName>
</protein>
<dbReference type="RefSeq" id="WP_342071102.1">
    <property type="nucleotide sequence ID" value="NZ_CP151762.1"/>
</dbReference>
<dbReference type="InterPro" id="IPR029063">
    <property type="entry name" value="SAM-dependent_MTases_sf"/>
</dbReference>
<proteinExistence type="predicted"/>
<keyword evidence="2" id="KW-0489">Methyltransferase</keyword>
<name>A0AAN0M417_9RHOB</name>
<organism evidence="2 3">
    <name type="scientific">Yoonia algicola</name>
    <dbReference type="NCBI Taxonomy" id="3137368"/>
    <lineage>
        <taxon>Bacteria</taxon>
        <taxon>Pseudomonadati</taxon>
        <taxon>Pseudomonadota</taxon>
        <taxon>Alphaproteobacteria</taxon>
        <taxon>Rhodobacterales</taxon>
        <taxon>Paracoccaceae</taxon>
        <taxon>Yoonia</taxon>
    </lineage>
</organism>
<dbReference type="Proteomes" id="UP001451782">
    <property type="component" value="Chromosome"/>
</dbReference>
<evidence type="ECO:0000313" key="3">
    <source>
        <dbReference type="Proteomes" id="UP001451782"/>
    </source>
</evidence>
<dbReference type="Pfam" id="PF05050">
    <property type="entry name" value="Methyltransf_21"/>
    <property type="match status" value="1"/>
</dbReference>
<reference evidence="2 3" key="1">
    <citation type="submission" date="2024-04" db="EMBL/GenBank/DDBJ databases">
        <title>Phylogenomic analyses of a clade within the roseobacter group suggest taxonomic reassignments of species of the genera Aestuariivita, Citreicella, Loktanella, Nautella, Pelagibaca, Ruegeria, Thalassobius, Thiobacimonas and Tropicibacter, and the proposal o.</title>
        <authorList>
            <person name="Jeon C.O."/>
        </authorList>
    </citation>
    <scope>NUCLEOTIDE SEQUENCE [LARGE SCALE GENOMIC DNA]</scope>
    <source>
        <strain evidence="2 3">G8-12</strain>
    </source>
</reference>
<dbReference type="EMBL" id="CP151762">
    <property type="protein sequence ID" value="WZU64744.1"/>
    <property type="molecule type" value="Genomic_DNA"/>
</dbReference>
<dbReference type="KEGG" id="yag:AABB28_05565"/>
<evidence type="ECO:0000313" key="2">
    <source>
        <dbReference type="EMBL" id="WZU64744.1"/>
    </source>
</evidence>
<accession>A0AAN0M417</accession>
<dbReference type="GO" id="GO:0008168">
    <property type="term" value="F:methyltransferase activity"/>
    <property type="evidence" value="ECO:0007669"/>
    <property type="project" value="UniProtKB-KW"/>
</dbReference>
<evidence type="ECO:0000259" key="1">
    <source>
        <dbReference type="Pfam" id="PF05050"/>
    </source>
</evidence>
<dbReference type="AlphaFoldDB" id="A0AAN0M417"/>
<dbReference type="PANTHER" id="PTHR34203">
    <property type="entry name" value="METHYLTRANSFERASE, FKBM FAMILY PROTEIN"/>
    <property type="match status" value="1"/>
</dbReference>
<gene>
    <name evidence="2" type="ORF">AABB28_05565</name>
</gene>
<dbReference type="SUPFAM" id="SSF53335">
    <property type="entry name" value="S-adenosyl-L-methionine-dependent methyltransferases"/>
    <property type="match status" value="1"/>
</dbReference>
<keyword evidence="3" id="KW-1185">Reference proteome</keyword>
<sequence>MQPILTNPTFRPIREGLAANRFLRALALPVLQKCDRPITITNPFSGLPFHLRSYTHKGYWFYGRHRERDTMQRLATLTRSGDIVFEIGGHIGYLAQFFAKEVGHRGQVHVFEPGEQNQHFLRRNIARCTQCVHVNVAVSDKVGKALFYEENLGGFMNSLDANFADTTGNATKQRRALTLRQRRVNTTTLDAYATAHNVWPDILKIDAEGAELAVLVGGQKVLQSARSLMIEVSRDHDEIFAILTDLGFDLRHPDGSTIANAAQMDGNIFATRS</sequence>
<dbReference type="NCBIfam" id="TIGR01444">
    <property type="entry name" value="fkbM_fam"/>
    <property type="match status" value="1"/>
</dbReference>
<dbReference type="InterPro" id="IPR006342">
    <property type="entry name" value="FkbM_mtfrase"/>
</dbReference>
<dbReference type="GO" id="GO:0032259">
    <property type="term" value="P:methylation"/>
    <property type="evidence" value="ECO:0007669"/>
    <property type="project" value="UniProtKB-KW"/>
</dbReference>
<keyword evidence="2" id="KW-0808">Transferase</keyword>
<feature type="domain" description="Methyltransferase FkbM" evidence="1">
    <location>
        <begin position="86"/>
        <end position="249"/>
    </location>
</feature>
<dbReference type="PANTHER" id="PTHR34203:SF15">
    <property type="entry name" value="SLL1173 PROTEIN"/>
    <property type="match status" value="1"/>
</dbReference>
<dbReference type="Gene3D" id="3.40.50.150">
    <property type="entry name" value="Vaccinia Virus protein VP39"/>
    <property type="match status" value="1"/>
</dbReference>